<evidence type="ECO:0000256" key="1">
    <source>
        <dbReference type="SAM" id="Phobius"/>
    </source>
</evidence>
<dbReference type="RefSeq" id="WP_035972578.1">
    <property type="nucleotide sequence ID" value="NZ_CABVPR010000103.1"/>
</dbReference>
<proteinExistence type="predicted"/>
<dbReference type="Pfam" id="PF07235">
    <property type="entry name" value="DUF1427"/>
    <property type="match status" value="1"/>
</dbReference>
<sequence length="55" mass="5823">MESYLFSLGAGVLIGVVYSVINVRSPAPPLIALIGLAGMLVGEWAIGPLRHWLGF</sequence>
<accession>A0A892I4L7</accession>
<keyword evidence="1" id="KW-1133">Transmembrane helix</keyword>
<reference evidence="2 3" key="1">
    <citation type="submission" date="2021-02" db="EMBL/GenBank/DDBJ databases">
        <title>FDA dAtabase for Regulatory Grade micrObial Sequences (FDA-ARGOS): Supporting development and validation of Infectious Disease Dx tests.</title>
        <authorList>
            <person name="Minogue T."/>
            <person name="Wolcott M."/>
            <person name="Wasieloski L."/>
            <person name="Aguilar W."/>
            <person name="Moore D."/>
            <person name="Jaissle J."/>
            <person name="Tallon L."/>
            <person name="Sadzewicz L."/>
            <person name="Zhao X."/>
            <person name="Boylan J."/>
            <person name="Ott S."/>
            <person name="Bowen H."/>
            <person name="Vavikolanu K."/>
            <person name="Mehta A."/>
            <person name="Aluvathingal J."/>
            <person name="Nadendla S."/>
            <person name="Yan Y."/>
            <person name="Sichtig H."/>
        </authorList>
    </citation>
    <scope>NUCLEOTIDE SEQUENCE [LARGE SCALE GENOMIC DNA]</scope>
    <source>
        <strain evidence="2 3">FDAARGOS_1272</strain>
    </source>
</reference>
<name>A0A892I4L7_9BURK</name>
<dbReference type="Proteomes" id="UP000625568">
    <property type="component" value="Chromosome 1"/>
</dbReference>
<organism evidence="2 3">
    <name type="scientific">Burkholderia dolosa</name>
    <dbReference type="NCBI Taxonomy" id="152500"/>
    <lineage>
        <taxon>Bacteria</taxon>
        <taxon>Pseudomonadati</taxon>
        <taxon>Pseudomonadota</taxon>
        <taxon>Betaproteobacteria</taxon>
        <taxon>Burkholderiales</taxon>
        <taxon>Burkholderiaceae</taxon>
        <taxon>Burkholderia</taxon>
        <taxon>Burkholderia cepacia complex</taxon>
    </lineage>
</organism>
<dbReference type="EMBL" id="CP069482">
    <property type="protein sequence ID" value="QRO76804.1"/>
    <property type="molecule type" value="Genomic_DNA"/>
</dbReference>
<dbReference type="InterPro" id="IPR009872">
    <property type="entry name" value="DUF1427"/>
</dbReference>
<dbReference type="GeneID" id="93127556"/>
<keyword evidence="1" id="KW-0472">Membrane</keyword>
<dbReference type="NCBIfam" id="TIGR03510">
    <property type="entry name" value="XapX"/>
    <property type="match status" value="1"/>
</dbReference>
<evidence type="ECO:0000313" key="3">
    <source>
        <dbReference type="Proteomes" id="UP000625568"/>
    </source>
</evidence>
<dbReference type="AlphaFoldDB" id="A0A892I4L7"/>
<gene>
    <name evidence="2" type="ORF">I6K02_12945</name>
</gene>
<keyword evidence="1" id="KW-0812">Transmembrane</keyword>
<keyword evidence="3" id="KW-1185">Reference proteome</keyword>
<evidence type="ECO:0000313" key="2">
    <source>
        <dbReference type="EMBL" id="QRO76804.1"/>
    </source>
</evidence>
<dbReference type="InterPro" id="IPR020017">
    <property type="entry name" value="XapX_domain"/>
</dbReference>
<protein>
    <submittedName>
        <fullName evidence="2">DUF1427 family protein</fullName>
    </submittedName>
</protein>
<feature type="transmembrane region" description="Helical" evidence="1">
    <location>
        <begin position="29"/>
        <end position="46"/>
    </location>
</feature>